<dbReference type="Bgee" id="ENSAMXG00000040257">
    <property type="expression patterns" value="Expressed in mesonephros and 8 other cell types or tissues"/>
</dbReference>
<proteinExistence type="predicted"/>
<dbReference type="FunFam" id="3.40.50.150:FF:000370">
    <property type="entry name" value="Si:ch211-93g23.2"/>
    <property type="match status" value="1"/>
</dbReference>
<protein>
    <submittedName>
        <fullName evidence="2">Zgc:162780</fullName>
    </submittedName>
</protein>
<feature type="domain" description="Methyltransferase type 11" evidence="1">
    <location>
        <begin position="47"/>
        <end position="139"/>
    </location>
</feature>
<dbReference type="GO" id="GO:0008757">
    <property type="term" value="F:S-adenosylmethionine-dependent methyltransferase activity"/>
    <property type="evidence" value="ECO:0007669"/>
    <property type="project" value="InterPro"/>
</dbReference>
<accession>A0A3B1JGU9</accession>
<dbReference type="SUPFAM" id="SSF53335">
    <property type="entry name" value="S-adenosyl-L-methionine-dependent methyltransferases"/>
    <property type="match status" value="1"/>
</dbReference>
<dbReference type="InterPro" id="IPR051052">
    <property type="entry name" value="Diverse_substrate_MTase"/>
</dbReference>
<dbReference type="AlphaFoldDB" id="A0A3B1JGU9"/>
<reference evidence="3" key="2">
    <citation type="journal article" date="2014" name="Nat. Commun.">
        <title>The cavefish genome reveals candidate genes for eye loss.</title>
        <authorList>
            <person name="McGaugh S.E."/>
            <person name="Gross J.B."/>
            <person name="Aken B."/>
            <person name="Blin M."/>
            <person name="Borowsky R."/>
            <person name="Chalopin D."/>
            <person name="Hinaux H."/>
            <person name="Jeffery W.R."/>
            <person name="Keene A."/>
            <person name="Ma L."/>
            <person name="Minx P."/>
            <person name="Murphy D."/>
            <person name="O'Quin K.E."/>
            <person name="Retaux S."/>
            <person name="Rohner N."/>
            <person name="Searle S.M."/>
            <person name="Stahl B.A."/>
            <person name="Tabin C."/>
            <person name="Volff J.N."/>
            <person name="Yoshizawa M."/>
            <person name="Warren W.C."/>
        </authorList>
    </citation>
    <scope>NUCLEOTIDE SEQUENCE [LARGE SCALE GENOMIC DNA]</scope>
    <source>
        <strain evidence="3">female</strain>
    </source>
</reference>
<dbReference type="Pfam" id="PF08241">
    <property type="entry name" value="Methyltransf_11"/>
    <property type="match status" value="1"/>
</dbReference>
<dbReference type="CDD" id="cd02440">
    <property type="entry name" value="AdoMet_MTases"/>
    <property type="match status" value="1"/>
</dbReference>
<dbReference type="Ensembl" id="ENSAMXT00000046531.1">
    <property type="protein sequence ID" value="ENSAMXP00000040936.1"/>
    <property type="gene ID" value="ENSAMXG00000040257.1"/>
</dbReference>
<dbReference type="Proteomes" id="UP000018467">
    <property type="component" value="Unassembled WGS sequence"/>
</dbReference>
<organism evidence="2 3">
    <name type="scientific">Astyanax mexicanus</name>
    <name type="common">Blind cave fish</name>
    <name type="synonym">Astyanax fasciatus mexicanus</name>
    <dbReference type="NCBI Taxonomy" id="7994"/>
    <lineage>
        <taxon>Eukaryota</taxon>
        <taxon>Metazoa</taxon>
        <taxon>Chordata</taxon>
        <taxon>Craniata</taxon>
        <taxon>Vertebrata</taxon>
        <taxon>Euteleostomi</taxon>
        <taxon>Actinopterygii</taxon>
        <taxon>Neopterygii</taxon>
        <taxon>Teleostei</taxon>
        <taxon>Ostariophysi</taxon>
        <taxon>Characiformes</taxon>
        <taxon>Characoidei</taxon>
        <taxon>Acestrorhamphidae</taxon>
        <taxon>Acestrorhamphinae</taxon>
        <taxon>Astyanax</taxon>
    </lineage>
</organism>
<dbReference type="PANTHER" id="PTHR44942:SF9">
    <property type="entry name" value="NOVEL PROTEIN-RELATED"/>
    <property type="match status" value="1"/>
</dbReference>
<reference evidence="2" key="4">
    <citation type="submission" date="2025-09" db="UniProtKB">
        <authorList>
            <consortium name="Ensembl"/>
        </authorList>
    </citation>
    <scope>IDENTIFICATION</scope>
</reference>
<name>A0A3B1JGU9_ASTMX</name>
<dbReference type="InParanoid" id="A0A3B1JGU9"/>
<keyword evidence="3" id="KW-1185">Reference proteome</keyword>
<dbReference type="PANTHER" id="PTHR44942">
    <property type="entry name" value="METHYLTRANSF_11 DOMAIN-CONTAINING PROTEIN"/>
    <property type="match status" value="1"/>
</dbReference>
<dbReference type="Gene3D" id="3.40.50.150">
    <property type="entry name" value="Vaccinia Virus protein VP39"/>
    <property type="match status" value="1"/>
</dbReference>
<dbReference type="InterPro" id="IPR013216">
    <property type="entry name" value="Methyltransf_11"/>
</dbReference>
<evidence type="ECO:0000313" key="2">
    <source>
        <dbReference type="Ensembl" id="ENSAMXP00000040936.1"/>
    </source>
</evidence>
<reference evidence="3" key="1">
    <citation type="submission" date="2013-03" db="EMBL/GenBank/DDBJ databases">
        <authorList>
            <person name="Jeffery W."/>
            <person name="Warren W."/>
            <person name="Wilson R.K."/>
        </authorList>
    </citation>
    <scope>NUCLEOTIDE SEQUENCE</scope>
    <source>
        <strain evidence="3">female</strain>
    </source>
</reference>
<dbReference type="GeneTree" id="ENSGT00940000165586"/>
<reference evidence="2" key="3">
    <citation type="submission" date="2025-08" db="UniProtKB">
        <authorList>
            <consortium name="Ensembl"/>
        </authorList>
    </citation>
    <scope>IDENTIFICATION</scope>
</reference>
<dbReference type="InterPro" id="IPR029063">
    <property type="entry name" value="SAM-dependent_MTases_sf"/>
</dbReference>
<evidence type="ECO:0000313" key="3">
    <source>
        <dbReference type="Proteomes" id="UP000018467"/>
    </source>
</evidence>
<sequence length="275" mass="31269">MAVRLFEGKEHASSYWRYRVAPSEELLNKVLGFLKRNTDSPCLELAVDVGCGSGQGTVLLAQHFTKVVGTDISPAQLEQAVKHSSAPNISYRECPAEELPFEDGTVDLVTVMSAFHWFDHSRFLQEADRILKPRGCLAILNYSLDIELSYGDCTKELKKISREYHDILQSHRHAYLGPGSKVLYEQTYNSLSYPVKEWVPCFWVRQIVPLSRYLGMMESFSCFQLLLQKDPEAAHRLSQDMTQRLLSAMKVTSTETEVTMGVCYFYFQACKPSAE</sequence>
<dbReference type="STRING" id="7994.ENSAMXP00000040936"/>
<evidence type="ECO:0000259" key="1">
    <source>
        <dbReference type="Pfam" id="PF08241"/>
    </source>
</evidence>